<dbReference type="STRING" id="1085623.GNIT_1120"/>
<dbReference type="OrthoDB" id="335726at2"/>
<dbReference type="SUPFAM" id="SSF51735">
    <property type="entry name" value="NAD(P)-binding Rossmann-fold domains"/>
    <property type="match status" value="1"/>
</dbReference>
<gene>
    <name evidence="3" type="ordered locus">GNIT_1120</name>
</gene>
<keyword evidence="2" id="KW-0560">Oxidoreductase</keyword>
<evidence type="ECO:0000256" key="1">
    <source>
        <dbReference type="ARBA" id="ARBA00006484"/>
    </source>
</evidence>
<evidence type="ECO:0000256" key="2">
    <source>
        <dbReference type="ARBA" id="ARBA00023002"/>
    </source>
</evidence>
<dbReference type="GO" id="GO:0016491">
    <property type="term" value="F:oxidoreductase activity"/>
    <property type="evidence" value="ECO:0007669"/>
    <property type="project" value="UniProtKB-KW"/>
</dbReference>
<dbReference type="PANTHER" id="PTHR44196:SF1">
    <property type="entry name" value="DEHYDROGENASE_REDUCTASE SDR FAMILY MEMBER 7B"/>
    <property type="match status" value="1"/>
</dbReference>
<dbReference type="InterPro" id="IPR036291">
    <property type="entry name" value="NAD(P)-bd_dom_sf"/>
</dbReference>
<dbReference type="AlphaFoldDB" id="G4QG85"/>
<evidence type="ECO:0000313" key="4">
    <source>
        <dbReference type="Proteomes" id="UP000009282"/>
    </source>
</evidence>
<dbReference type="Gene3D" id="3.40.50.720">
    <property type="entry name" value="NAD(P)-binding Rossmann-like Domain"/>
    <property type="match status" value="1"/>
</dbReference>
<comment type="similarity">
    <text evidence="1">Belongs to the short-chain dehydrogenases/reductases (SDR) family.</text>
</comment>
<dbReference type="Pfam" id="PF00106">
    <property type="entry name" value="adh_short"/>
    <property type="match status" value="1"/>
</dbReference>
<sequence length="248" mass="27175">MATILITGATSGIGEALAKRCVNDGHKVIACGRNEEKLAELAKIENMTTCRFDVTDEAATKDALANVKCDIAVLNAGTCEYVDINNIEPDMFKRVFDANVFGVVNVVSALIPVLKSGNKIVFVDSLARLLPFPKSQAYGASKAALNYIAKSFEVDLAHKGIAVQTLSPGFVKTPLTDKNDFPMPMVISAEEAAEYMLKGIVSSRASVYFPRRFSFIVRLLNLLPERVQKKICISMRQKPKKKENARND</sequence>
<reference evidence="3 4" key="1">
    <citation type="journal article" date="2011" name="J. Bacteriol.">
        <title>Complete genome sequence of seawater bacterium Glaciecola nitratireducens FR1064T.</title>
        <authorList>
            <person name="Bian F."/>
            <person name="Qin Q.L."/>
            <person name="Xie B.B."/>
            <person name="Shu Y.L."/>
            <person name="Zhang X.Y."/>
            <person name="Yu Y."/>
            <person name="Chen B."/>
            <person name="Chen X.L."/>
            <person name="Zhou B.C."/>
            <person name="Zhang Y.Z."/>
        </authorList>
    </citation>
    <scope>NUCLEOTIDE SEQUENCE [LARGE SCALE GENOMIC DNA]</scope>
    <source>
        <strain evidence="4">JCM 12485 / KCTC 12276 / FR1064</strain>
    </source>
</reference>
<protein>
    <submittedName>
        <fullName evidence="3">Short chain dehydrogenase family protein</fullName>
    </submittedName>
</protein>
<proteinExistence type="inferred from homology"/>
<accession>G4QG85</accession>
<keyword evidence="4" id="KW-1185">Reference proteome</keyword>
<dbReference type="HOGENOM" id="CLU_010194_2_1_6"/>
<dbReference type="GO" id="GO:0016020">
    <property type="term" value="C:membrane"/>
    <property type="evidence" value="ECO:0007669"/>
    <property type="project" value="TreeGrafter"/>
</dbReference>
<dbReference type="KEGG" id="gni:GNIT_1120"/>
<dbReference type="PANTHER" id="PTHR44196">
    <property type="entry name" value="DEHYDROGENASE/REDUCTASE SDR FAMILY MEMBER 7B"/>
    <property type="match status" value="1"/>
</dbReference>
<dbReference type="PRINTS" id="PR00081">
    <property type="entry name" value="GDHRDH"/>
</dbReference>
<evidence type="ECO:0000313" key="3">
    <source>
        <dbReference type="EMBL" id="AEP29252.1"/>
    </source>
</evidence>
<dbReference type="InterPro" id="IPR002347">
    <property type="entry name" value="SDR_fam"/>
</dbReference>
<name>G4QG85_GLANF</name>
<dbReference type="EMBL" id="CP003060">
    <property type="protein sequence ID" value="AEP29252.1"/>
    <property type="molecule type" value="Genomic_DNA"/>
</dbReference>
<dbReference type="Proteomes" id="UP000009282">
    <property type="component" value="Chromosome"/>
</dbReference>
<organism evidence="3 4">
    <name type="scientific">Glaciecola nitratireducens (strain JCM 12485 / KCTC 12276 / FR1064)</name>
    <dbReference type="NCBI Taxonomy" id="1085623"/>
    <lineage>
        <taxon>Bacteria</taxon>
        <taxon>Pseudomonadati</taxon>
        <taxon>Pseudomonadota</taxon>
        <taxon>Gammaproteobacteria</taxon>
        <taxon>Alteromonadales</taxon>
        <taxon>Alteromonadaceae</taxon>
        <taxon>Brumicola</taxon>
    </lineage>
</organism>
<dbReference type="RefSeq" id="WP_014108126.1">
    <property type="nucleotide sequence ID" value="NC_016041.1"/>
</dbReference>
<dbReference type="eggNOG" id="COG0300">
    <property type="taxonomic scope" value="Bacteria"/>
</dbReference>